<gene>
    <name evidence="2" type="primary">20213417</name>
    <name evidence="1" type="ORF">HELRODRAFT_62889</name>
</gene>
<keyword evidence="3" id="KW-1185">Reference proteome</keyword>
<evidence type="ECO:0000313" key="2">
    <source>
        <dbReference type="EnsemblMetazoa" id="HelroP62889"/>
    </source>
</evidence>
<dbReference type="EMBL" id="AMQM01000131">
    <property type="status" value="NOT_ANNOTATED_CDS"/>
    <property type="molecule type" value="Genomic_DNA"/>
</dbReference>
<sequence length="373" mass="42060">MKFLFIRSCRWVIPACSDHVVQVQFQSDTCAQLDQTYTFQVVGNKNLYPVSCRAFSGYPGITGDPKVVFACRVKCKKENEIVHKKYVMSNGVFEFGPLIVGKPKDKYRECVYEENVERLNIMNISLFTAEVSFAFHRDDKEEVFMLHPPFMVLASGEKKELFLWAYPKANGLIEDTLVCCVKDNPQPVLFKISCEGVTPELVVNKELLFDKVLLHRRGLKALVLTNNTAVPVAWKLSGHEGLGEEFSVGQCEGVVPCKSTCEVPCYFKASKPIVVSKKTIRLEVYDVENLLGLIHTNNVQVSAEAYDVALDISFPKGSDGGLDYGLCKVCEENKLVCTLRNKGKYDINYRFQSSVLPLSHVNKKFFQVFNVSN</sequence>
<evidence type="ECO:0000313" key="3">
    <source>
        <dbReference type="Proteomes" id="UP000015101"/>
    </source>
</evidence>
<organism evidence="2 3">
    <name type="scientific">Helobdella robusta</name>
    <name type="common">Californian leech</name>
    <dbReference type="NCBI Taxonomy" id="6412"/>
    <lineage>
        <taxon>Eukaryota</taxon>
        <taxon>Metazoa</taxon>
        <taxon>Spiralia</taxon>
        <taxon>Lophotrochozoa</taxon>
        <taxon>Annelida</taxon>
        <taxon>Clitellata</taxon>
        <taxon>Hirudinea</taxon>
        <taxon>Rhynchobdellida</taxon>
        <taxon>Glossiphoniidae</taxon>
        <taxon>Helobdella</taxon>
    </lineage>
</organism>
<proteinExistence type="predicted"/>
<dbReference type="EMBL" id="KB095811">
    <property type="protein sequence ID" value="ESO12293.1"/>
    <property type="molecule type" value="Genomic_DNA"/>
</dbReference>
<reference evidence="2" key="3">
    <citation type="submission" date="2015-06" db="UniProtKB">
        <authorList>
            <consortium name="EnsemblMetazoa"/>
        </authorList>
    </citation>
    <scope>IDENTIFICATION</scope>
</reference>
<dbReference type="RefSeq" id="XP_009009013.1">
    <property type="nucleotide sequence ID" value="XM_009010765.1"/>
</dbReference>
<dbReference type="InterPro" id="IPR033305">
    <property type="entry name" value="Hydin-like"/>
</dbReference>
<dbReference type="AlphaFoldDB" id="T1FX69"/>
<dbReference type="STRING" id="6412.T1FX69"/>
<dbReference type="PANTHER" id="PTHR23053">
    <property type="entry name" value="DLEC1 DELETED IN LUNG AND ESOPHAGEAL CANCER 1"/>
    <property type="match status" value="1"/>
</dbReference>
<dbReference type="GeneID" id="20213417"/>
<dbReference type="CTD" id="20213417"/>
<protein>
    <recommendedName>
        <fullName evidence="4">MSP domain-containing protein</fullName>
    </recommendedName>
</protein>
<reference evidence="1 3" key="2">
    <citation type="journal article" date="2013" name="Nature">
        <title>Insights into bilaterian evolution from three spiralian genomes.</title>
        <authorList>
            <person name="Simakov O."/>
            <person name="Marletaz F."/>
            <person name="Cho S.J."/>
            <person name="Edsinger-Gonzales E."/>
            <person name="Havlak P."/>
            <person name="Hellsten U."/>
            <person name="Kuo D.H."/>
            <person name="Larsson T."/>
            <person name="Lv J."/>
            <person name="Arendt D."/>
            <person name="Savage R."/>
            <person name="Osoegawa K."/>
            <person name="de Jong P."/>
            <person name="Grimwood J."/>
            <person name="Chapman J.A."/>
            <person name="Shapiro H."/>
            <person name="Aerts A."/>
            <person name="Otillar R.P."/>
            <person name="Terry A.Y."/>
            <person name="Boore J.L."/>
            <person name="Grigoriev I.V."/>
            <person name="Lindberg D.R."/>
            <person name="Seaver E.C."/>
            <person name="Weisblat D.A."/>
            <person name="Putnam N.H."/>
            <person name="Rokhsar D.S."/>
        </authorList>
    </citation>
    <scope>NUCLEOTIDE SEQUENCE</scope>
</reference>
<dbReference type="Gene3D" id="2.60.40.10">
    <property type="entry name" value="Immunoglobulins"/>
    <property type="match status" value="2"/>
</dbReference>
<dbReference type="InterPro" id="IPR013783">
    <property type="entry name" value="Ig-like_fold"/>
</dbReference>
<evidence type="ECO:0000313" key="1">
    <source>
        <dbReference type="EMBL" id="ESO12293.1"/>
    </source>
</evidence>
<accession>T1FX69</accession>
<name>T1FX69_HELRO</name>
<evidence type="ECO:0008006" key="4">
    <source>
        <dbReference type="Google" id="ProtNLM"/>
    </source>
</evidence>
<dbReference type="InParanoid" id="T1FX69"/>
<reference evidence="3" key="1">
    <citation type="submission" date="2012-12" db="EMBL/GenBank/DDBJ databases">
        <authorList>
            <person name="Hellsten U."/>
            <person name="Grimwood J."/>
            <person name="Chapman J.A."/>
            <person name="Shapiro H."/>
            <person name="Aerts A."/>
            <person name="Otillar R.P."/>
            <person name="Terry A.Y."/>
            <person name="Boore J.L."/>
            <person name="Simakov O."/>
            <person name="Marletaz F."/>
            <person name="Cho S.-J."/>
            <person name="Edsinger-Gonzales E."/>
            <person name="Havlak P."/>
            <person name="Kuo D.-H."/>
            <person name="Larsson T."/>
            <person name="Lv J."/>
            <person name="Arendt D."/>
            <person name="Savage R."/>
            <person name="Osoegawa K."/>
            <person name="de Jong P."/>
            <person name="Lindberg D.R."/>
            <person name="Seaver E.C."/>
            <person name="Weisblat D.A."/>
            <person name="Putnam N.H."/>
            <person name="Grigoriev I.V."/>
            <person name="Rokhsar D.S."/>
        </authorList>
    </citation>
    <scope>NUCLEOTIDE SEQUENCE</scope>
</reference>
<dbReference type="EnsemblMetazoa" id="HelroT62889">
    <property type="protein sequence ID" value="HelroP62889"/>
    <property type="gene ID" value="HelroG62889"/>
</dbReference>
<dbReference type="eggNOG" id="ENOG502QQ4F">
    <property type="taxonomic scope" value="Eukaryota"/>
</dbReference>
<dbReference type="Proteomes" id="UP000015101">
    <property type="component" value="Unassembled WGS sequence"/>
</dbReference>
<dbReference type="PANTHER" id="PTHR23053:SF0">
    <property type="entry name" value="HYDROCEPHALUS-INDUCING PROTEIN HOMOLOG"/>
    <property type="match status" value="1"/>
</dbReference>
<dbReference type="KEGG" id="hro:HELRODRAFT_62889"/>
<dbReference type="OrthoDB" id="6281343at2759"/>
<dbReference type="HOGENOM" id="CLU_742433_0_0_1"/>